<dbReference type="AlphaFoldDB" id="A0A0J1CN35"/>
<proteinExistence type="predicted"/>
<organism evidence="1 2">
    <name type="scientific">Caballeronia mineralivorans PML1(12)</name>
    <dbReference type="NCBI Taxonomy" id="908627"/>
    <lineage>
        <taxon>Bacteria</taxon>
        <taxon>Pseudomonadati</taxon>
        <taxon>Pseudomonadota</taxon>
        <taxon>Betaproteobacteria</taxon>
        <taxon>Burkholderiales</taxon>
        <taxon>Burkholderiaceae</taxon>
        <taxon>Caballeronia</taxon>
    </lineage>
</organism>
<sequence>MEICLTIEGKTHCYGIPEVLLPMTHWKPGPGPVNYPAFLQDAMIVASLRAESHKITDPAVRERLMTGYNEALQAIEKRAGPGVEIRA</sequence>
<gene>
    <name evidence="1" type="ORF">EOS_32235</name>
</gene>
<protein>
    <submittedName>
        <fullName evidence="1">Uncharacterized protein</fullName>
    </submittedName>
</protein>
<dbReference type="EMBL" id="AEJF01000188">
    <property type="protein sequence ID" value="KLU22127.1"/>
    <property type="molecule type" value="Genomic_DNA"/>
</dbReference>
<dbReference type="PATRIC" id="fig|908627.4.peg.7192"/>
<keyword evidence="2" id="KW-1185">Reference proteome</keyword>
<evidence type="ECO:0000313" key="1">
    <source>
        <dbReference type="EMBL" id="KLU22127.1"/>
    </source>
</evidence>
<dbReference type="Proteomes" id="UP000035963">
    <property type="component" value="Unassembled WGS sequence"/>
</dbReference>
<name>A0A0J1CN35_9BURK</name>
<accession>A0A0J1CN35</accession>
<comment type="caution">
    <text evidence="1">The sequence shown here is derived from an EMBL/GenBank/DDBJ whole genome shotgun (WGS) entry which is preliminary data.</text>
</comment>
<reference evidence="1 2" key="1">
    <citation type="journal article" date="2015" name="Genome Announc.">
        <title>Draft Genome Sequence of Burkholderia sp. Strain PML1(12), an Ectomycorrhizosphere-Inhabiting Bacterium with Effective Mineral-Weathering Ability.</title>
        <authorList>
            <person name="Uroz S."/>
            <person name="Oger P."/>
        </authorList>
    </citation>
    <scope>NUCLEOTIDE SEQUENCE [LARGE SCALE GENOMIC DNA]</scope>
    <source>
        <strain evidence="2">PML1(12)</strain>
    </source>
</reference>
<evidence type="ECO:0000313" key="2">
    <source>
        <dbReference type="Proteomes" id="UP000035963"/>
    </source>
</evidence>